<reference evidence="2" key="2">
    <citation type="submission" date="2004-02" db="EMBL/GenBank/DDBJ databases">
        <authorList>
            <consortium name="Genoscope"/>
            <consortium name="Whitehead Institute Centre for Genome Research"/>
        </authorList>
    </citation>
    <scope>NUCLEOTIDE SEQUENCE</scope>
</reference>
<reference evidence="2" key="1">
    <citation type="journal article" date="2004" name="Nature">
        <title>Genome duplication in the teleost fish Tetraodon nigroviridis reveals the early vertebrate proto-karyotype.</title>
        <authorList>
            <person name="Jaillon O."/>
            <person name="Aury J.-M."/>
            <person name="Brunet F."/>
            <person name="Petit J.-L."/>
            <person name="Stange-Thomann N."/>
            <person name="Mauceli E."/>
            <person name="Bouneau L."/>
            <person name="Fischer C."/>
            <person name="Ozouf-Costaz C."/>
            <person name="Bernot A."/>
            <person name="Nicaud S."/>
            <person name="Jaffe D."/>
            <person name="Fisher S."/>
            <person name="Lutfalla G."/>
            <person name="Dossat C."/>
            <person name="Segurens B."/>
            <person name="Dasilva C."/>
            <person name="Salanoubat M."/>
            <person name="Levy M."/>
            <person name="Boudet N."/>
            <person name="Castellano S."/>
            <person name="Anthouard V."/>
            <person name="Jubin C."/>
            <person name="Castelli V."/>
            <person name="Katinka M."/>
            <person name="Vacherie B."/>
            <person name="Biemont C."/>
            <person name="Skalli Z."/>
            <person name="Cattolico L."/>
            <person name="Poulain J."/>
            <person name="De Berardinis V."/>
            <person name="Cruaud C."/>
            <person name="Duprat S."/>
            <person name="Brottier P."/>
            <person name="Coutanceau J.-P."/>
            <person name="Gouzy J."/>
            <person name="Parra G."/>
            <person name="Lardier G."/>
            <person name="Chapple C."/>
            <person name="McKernan K.J."/>
            <person name="McEwan P."/>
            <person name="Bosak S."/>
            <person name="Kellis M."/>
            <person name="Volff J.-N."/>
            <person name="Guigo R."/>
            <person name="Zody M.C."/>
            <person name="Mesirov J."/>
            <person name="Lindblad-Toh K."/>
            <person name="Birren B."/>
            <person name="Nusbaum C."/>
            <person name="Kahn D."/>
            <person name="Robinson-Rechavi M."/>
            <person name="Laudet V."/>
            <person name="Schachter V."/>
            <person name="Quetier F."/>
            <person name="Saurin W."/>
            <person name="Scarpelli C."/>
            <person name="Wincker P."/>
            <person name="Lander E.S."/>
            <person name="Weissenbach J."/>
            <person name="Roest Crollius H."/>
        </authorList>
    </citation>
    <scope>NUCLEOTIDE SEQUENCE [LARGE SCALE GENOMIC DNA]</scope>
</reference>
<gene>
    <name evidence="2" type="ORF">GSTENG00007468001</name>
</gene>
<name>Q4T464_TETNG</name>
<comment type="caution">
    <text evidence="2">The sequence shown here is derived from an EMBL/GenBank/DDBJ whole genome shotgun (WGS) entry which is preliminary data.</text>
</comment>
<dbReference type="AlphaFoldDB" id="Q4T464"/>
<evidence type="ECO:0000256" key="1">
    <source>
        <dbReference type="SAM" id="MobiDB-lite"/>
    </source>
</evidence>
<proteinExistence type="predicted"/>
<feature type="region of interest" description="Disordered" evidence="1">
    <location>
        <begin position="1"/>
        <end position="34"/>
    </location>
</feature>
<accession>Q4T464</accession>
<organism evidence="2">
    <name type="scientific">Tetraodon nigroviridis</name>
    <name type="common">Spotted green pufferfish</name>
    <name type="synonym">Chelonodon nigroviridis</name>
    <dbReference type="NCBI Taxonomy" id="99883"/>
    <lineage>
        <taxon>Eukaryota</taxon>
        <taxon>Metazoa</taxon>
        <taxon>Chordata</taxon>
        <taxon>Craniata</taxon>
        <taxon>Vertebrata</taxon>
        <taxon>Euteleostomi</taxon>
        <taxon>Actinopterygii</taxon>
        <taxon>Neopterygii</taxon>
        <taxon>Teleostei</taxon>
        <taxon>Neoteleostei</taxon>
        <taxon>Acanthomorphata</taxon>
        <taxon>Eupercaria</taxon>
        <taxon>Tetraodontiformes</taxon>
        <taxon>Tetradontoidea</taxon>
        <taxon>Tetraodontidae</taxon>
        <taxon>Tetraodon</taxon>
    </lineage>
</organism>
<dbReference type="EMBL" id="CAAE01009798">
    <property type="protein sequence ID" value="CAF92318.1"/>
    <property type="molecule type" value="Genomic_DNA"/>
</dbReference>
<dbReference type="KEGG" id="tng:GSTEN00007468G001"/>
<protein>
    <submittedName>
        <fullName evidence="2">(spotted green pufferfish) hypothetical protein</fullName>
    </submittedName>
</protein>
<feature type="compositionally biased region" description="Basic and acidic residues" evidence="1">
    <location>
        <begin position="1"/>
        <end position="14"/>
    </location>
</feature>
<sequence length="34" mass="3512">MRENSEGKGRERVEVGGGLEMNGSGGFIGRCQGG</sequence>
<feature type="compositionally biased region" description="Gly residues" evidence="1">
    <location>
        <begin position="15"/>
        <end position="34"/>
    </location>
</feature>
<evidence type="ECO:0000313" key="2">
    <source>
        <dbReference type="EMBL" id="CAF92318.1"/>
    </source>
</evidence>